<feature type="transmembrane region" description="Helical" evidence="1">
    <location>
        <begin position="99"/>
        <end position="120"/>
    </location>
</feature>
<keyword evidence="1" id="KW-1133">Transmembrane helix</keyword>
<feature type="domain" description="Stage V sporulation protein AA" evidence="2">
    <location>
        <begin position="2"/>
        <end position="89"/>
    </location>
</feature>
<accession>A0A7G9G9V6</accession>
<reference evidence="3 4" key="1">
    <citation type="submission" date="2020-08" db="EMBL/GenBank/DDBJ databases">
        <authorList>
            <person name="Liu C."/>
            <person name="Sun Q."/>
        </authorList>
    </citation>
    <scope>NUCLEOTIDE SEQUENCE [LARGE SCALE GENOMIC DNA]</scope>
    <source>
        <strain evidence="3 4">NSJ-29</strain>
    </source>
</reference>
<dbReference type="Proteomes" id="UP000515860">
    <property type="component" value="Chromosome"/>
</dbReference>
<dbReference type="AlphaFoldDB" id="A0A7G9G9V6"/>
<evidence type="ECO:0000313" key="4">
    <source>
        <dbReference type="Proteomes" id="UP000515860"/>
    </source>
</evidence>
<dbReference type="Pfam" id="PF12164">
    <property type="entry name" value="SporV_AA"/>
    <property type="match status" value="1"/>
</dbReference>
<evidence type="ECO:0000259" key="2">
    <source>
        <dbReference type="Pfam" id="PF12164"/>
    </source>
</evidence>
<sequence>MNQTLYIQTDRNVKVTKEKVLLGEIATLSCSDSKVLNRNMARPVTTLPKGKYGRYTMSAIDLVKAVAEEEENVDVTHIGEPDFVITFEDPKGKNAAVSILKTIFVSLVAFFGMGFSIMTFNTDVDVEGLFDNIHTMFTGRPSSGFSVLEITYSIGIGIGVVFFFNHFGRRKITQDPTPMEVQMRLYEDDVDSTILEQERRKEKK</sequence>
<dbReference type="InterPro" id="IPR038548">
    <property type="entry name" value="SporV_AA_N_sf"/>
</dbReference>
<keyword evidence="4" id="KW-1185">Reference proteome</keyword>
<evidence type="ECO:0000256" key="1">
    <source>
        <dbReference type="SAM" id="Phobius"/>
    </source>
</evidence>
<keyword evidence="1" id="KW-0472">Membrane</keyword>
<organism evidence="3 4">
    <name type="scientific">Wansuia hejianensis</name>
    <dbReference type="NCBI Taxonomy" id="2763667"/>
    <lineage>
        <taxon>Bacteria</taxon>
        <taxon>Bacillati</taxon>
        <taxon>Bacillota</taxon>
        <taxon>Clostridia</taxon>
        <taxon>Lachnospirales</taxon>
        <taxon>Lachnospiraceae</taxon>
        <taxon>Wansuia</taxon>
    </lineage>
</organism>
<evidence type="ECO:0000313" key="3">
    <source>
        <dbReference type="EMBL" id="QNM07588.1"/>
    </source>
</evidence>
<keyword evidence="1" id="KW-0812">Transmembrane</keyword>
<dbReference type="Gene3D" id="2.60.480.10">
    <property type="entry name" value="eubacterium ventriosum atcc domain"/>
    <property type="match status" value="1"/>
</dbReference>
<feature type="transmembrane region" description="Helical" evidence="1">
    <location>
        <begin position="145"/>
        <end position="164"/>
    </location>
</feature>
<gene>
    <name evidence="3" type="ORF">H9Q79_11710</name>
</gene>
<dbReference type="InterPro" id="IPR021997">
    <property type="entry name" value="SporV_AA"/>
</dbReference>
<name>A0A7G9G9V6_9FIRM</name>
<dbReference type="KEGG" id="whj:H9Q79_11710"/>
<dbReference type="RefSeq" id="WP_118644083.1">
    <property type="nucleotide sequence ID" value="NZ_CP060635.1"/>
</dbReference>
<dbReference type="EMBL" id="CP060635">
    <property type="protein sequence ID" value="QNM07588.1"/>
    <property type="molecule type" value="Genomic_DNA"/>
</dbReference>
<protein>
    <submittedName>
        <fullName evidence="3">Stage V sporulation protein AA</fullName>
    </submittedName>
</protein>
<proteinExistence type="predicted"/>